<dbReference type="Pfam" id="PF07893">
    <property type="entry name" value="DUF1668"/>
    <property type="match status" value="1"/>
</dbReference>
<evidence type="ECO:0000313" key="1">
    <source>
        <dbReference type="EMBL" id="KAF8659374.1"/>
    </source>
</evidence>
<name>A0A835AJD4_9POAL</name>
<evidence type="ECO:0000313" key="2">
    <source>
        <dbReference type="Proteomes" id="UP000636709"/>
    </source>
</evidence>
<dbReference type="InterPro" id="IPR012871">
    <property type="entry name" value="DUF1668_ORYSA"/>
</dbReference>
<dbReference type="PANTHER" id="PTHR33085:SF64">
    <property type="entry name" value="OS09G0555900 PROTEIN"/>
    <property type="match status" value="1"/>
</dbReference>
<keyword evidence="2" id="KW-1185">Reference proteome</keyword>
<dbReference type="AlphaFoldDB" id="A0A835AJD4"/>
<gene>
    <name evidence="1" type="ORF">HU200_058585</name>
</gene>
<dbReference type="EMBL" id="JACEFO010002462">
    <property type="protein sequence ID" value="KAF8659374.1"/>
    <property type="molecule type" value="Genomic_DNA"/>
</dbReference>
<reference evidence="1" key="1">
    <citation type="submission" date="2020-07" db="EMBL/GenBank/DDBJ databases">
        <title>Genome sequence and genetic diversity analysis of an under-domesticated orphan crop, white fonio (Digitaria exilis).</title>
        <authorList>
            <person name="Bennetzen J.L."/>
            <person name="Chen S."/>
            <person name="Ma X."/>
            <person name="Wang X."/>
            <person name="Yssel A.E.J."/>
            <person name="Chaluvadi S.R."/>
            <person name="Johnson M."/>
            <person name="Gangashetty P."/>
            <person name="Hamidou F."/>
            <person name="Sanogo M.D."/>
            <person name="Zwaenepoel A."/>
            <person name="Wallace J."/>
            <person name="Van De Peer Y."/>
            <person name="Van Deynze A."/>
        </authorList>
    </citation>
    <scope>NUCLEOTIDE SEQUENCE</scope>
    <source>
        <tissue evidence="1">Leaves</tissue>
    </source>
</reference>
<accession>A0A835AJD4</accession>
<dbReference type="OrthoDB" id="684300at2759"/>
<dbReference type="Proteomes" id="UP000636709">
    <property type="component" value="Unassembled WGS sequence"/>
</dbReference>
<comment type="caution">
    <text evidence="1">The sequence shown here is derived from an EMBL/GenBank/DDBJ whole genome shotgun (WGS) entry which is preliminary data.</text>
</comment>
<protein>
    <submittedName>
        <fullName evidence="1">Uncharacterized protein</fullName>
    </submittedName>
</protein>
<dbReference type="PANTHER" id="PTHR33085">
    <property type="entry name" value="OS12G0113100 PROTEIN-RELATED"/>
    <property type="match status" value="1"/>
</dbReference>
<sequence>MASNNNRPLLVVHDDKEGHLVYDLLLLLLDGEAENDAAAAALACFPRPVAHFAASLGLRALAVSGGAVVGAFYRSTTSGATPSSTTPLDTTLFDGHYAFESLRPPVVTGAGGWQTVSLPKPPIVYADGGKELVWVSAYFAVGTRVWISAARKGTFSFDGTWRMEGRWELPFEGRALHVPELGCVIGLAAGTRLLCAYDFVTGKPPVMRRVWTETCPEGCIYTSAGDESRPSRPRDVPSLAYLGNGRFCICRPMSVMEPHPDNFGPPMKYNAASFLVVVLRRSGSGELELVRRGKTSFMCFPKSSQISYIGFIQPAISN</sequence>
<organism evidence="1 2">
    <name type="scientific">Digitaria exilis</name>
    <dbReference type="NCBI Taxonomy" id="1010633"/>
    <lineage>
        <taxon>Eukaryota</taxon>
        <taxon>Viridiplantae</taxon>
        <taxon>Streptophyta</taxon>
        <taxon>Embryophyta</taxon>
        <taxon>Tracheophyta</taxon>
        <taxon>Spermatophyta</taxon>
        <taxon>Magnoliopsida</taxon>
        <taxon>Liliopsida</taxon>
        <taxon>Poales</taxon>
        <taxon>Poaceae</taxon>
        <taxon>PACMAD clade</taxon>
        <taxon>Panicoideae</taxon>
        <taxon>Panicodae</taxon>
        <taxon>Paniceae</taxon>
        <taxon>Anthephorinae</taxon>
        <taxon>Digitaria</taxon>
    </lineage>
</organism>
<proteinExistence type="predicted"/>